<dbReference type="Proteomes" id="UP001203423">
    <property type="component" value="Unassembled WGS sequence"/>
</dbReference>
<dbReference type="Gene3D" id="3.30.1460.10">
    <property type="match status" value="1"/>
</dbReference>
<sequence>MLNNLFNELSRQYGVDISVVDKLEAYTFKFENNIELYVYLSKDKYTLHIYSIVQSISASDDKLTLFEYLLKFQLMGVKSHHNSFGLSNDGHTIYIYRNFDIHTVIPEQFVRGIKSLATTCEYTREQLQQLHIEPSSQNRPMRYHRIQA</sequence>
<name>A0ABT0LK04_9GAMM</name>
<protein>
    <submittedName>
        <fullName evidence="1">Type III secretion system chaperone</fullName>
    </submittedName>
</protein>
<organism evidence="1 2">
    <name type="scientific">Shewanella surugensis</name>
    <dbReference type="NCBI Taxonomy" id="212020"/>
    <lineage>
        <taxon>Bacteria</taxon>
        <taxon>Pseudomonadati</taxon>
        <taxon>Pseudomonadota</taxon>
        <taxon>Gammaproteobacteria</taxon>
        <taxon>Alteromonadales</taxon>
        <taxon>Shewanellaceae</taxon>
        <taxon>Shewanella</taxon>
    </lineage>
</organism>
<dbReference type="SUPFAM" id="SSF69635">
    <property type="entry name" value="Type III secretory system chaperone-like"/>
    <property type="match status" value="1"/>
</dbReference>
<evidence type="ECO:0000313" key="2">
    <source>
        <dbReference type="Proteomes" id="UP001203423"/>
    </source>
</evidence>
<accession>A0ABT0LK04</accession>
<evidence type="ECO:0000313" key="1">
    <source>
        <dbReference type="EMBL" id="MCL1127705.1"/>
    </source>
</evidence>
<proteinExistence type="predicted"/>
<gene>
    <name evidence="1" type="ORF">L2764_25330</name>
</gene>
<dbReference type="Pfam" id="PF05932">
    <property type="entry name" value="CesT"/>
    <property type="match status" value="1"/>
</dbReference>
<dbReference type="InterPro" id="IPR010261">
    <property type="entry name" value="Tir_chaperone"/>
</dbReference>
<dbReference type="RefSeq" id="WP_248943142.1">
    <property type="nucleotide sequence ID" value="NZ_JAKIKS010000197.1"/>
</dbReference>
<dbReference type="EMBL" id="JAKIKS010000197">
    <property type="protein sequence ID" value="MCL1127705.1"/>
    <property type="molecule type" value="Genomic_DNA"/>
</dbReference>
<comment type="caution">
    <text evidence="1">The sequence shown here is derived from an EMBL/GenBank/DDBJ whole genome shotgun (WGS) entry which is preliminary data.</text>
</comment>
<reference evidence="1 2" key="1">
    <citation type="submission" date="2022-01" db="EMBL/GenBank/DDBJ databases">
        <title>Whole genome-based taxonomy of the Shewanellaceae.</title>
        <authorList>
            <person name="Martin-Rodriguez A.J."/>
        </authorList>
    </citation>
    <scope>NUCLEOTIDE SEQUENCE [LARGE SCALE GENOMIC DNA]</scope>
    <source>
        <strain evidence="1 2">DSM 17177</strain>
    </source>
</reference>
<keyword evidence="2" id="KW-1185">Reference proteome</keyword>